<sequence>MKKNITINLFGTLYNIDEDAYELLENYQKNMHRYFSLQEGGEEIANDIEYRVAELLSEIKNTGVDAITIEHVEDIIKRVGNPEEMMDEDVDGSDRASTEDESKSQPWGDTTLGKRLYRDPKDCMLGGVLSGLSHYFGIEDPIVFRLLFVILLIFSWSSIAIVYILLWILVPKAITPEDRLRMYGKPVNVDSIREEIVESFNSAKSYMAGNKVEPKARGFITTVLSVLIAIFKAFCVILLVCGIMAIIGCILMLIVALVPSMREVFGMDGYYAEALLSPSNLVMFILAIVSWAIVILIPFVSLVRSFKSNSKEVSYASKWTISISWIVAFVAAVVFTSICSRKITRYSDELWENACVYDDVSMSQHYYEYLNDNGYHIAKLENFNRNNLTDYINVPFGDRAIECLSLEQDKNSKEPLVFDLYKEEQLEPGKYMLSAWIYTDKVNRGDAVYISVDSKRLIDVTTPCLSGNISEREIIRQKKRFLLDPINKDSMKISDLEQLETYLEHGWHYMQIPFDVAKGQIVKFGVSNMKKYTNEQYVGSGAYVYDLRIQNLNPIDTVDINKKLIEEMKEPKSIAKESKAEVKVKKTNLKLNNSVAVKQK</sequence>
<keyword evidence="5 7" id="KW-0472">Membrane</keyword>
<dbReference type="RefSeq" id="WP_380077773.1">
    <property type="nucleotide sequence ID" value="NZ_JBHSGO010000047.1"/>
</dbReference>
<evidence type="ECO:0000256" key="7">
    <source>
        <dbReference type="SAM" id="Phobius"/>
    </source>
</evidence>
<dbReference type="Proteomes" id="UP001596020">
    <property type="component" value="Unassembled WGS sequence"/>
</dbReference>
<feature type="region of interest" description="Disordered" evidence="6">
    <location>
        <begin position="83"/>
        <end position="112"/>
    </location>
</feature>
<dbReference type="Pfam" id="PF04024">
    <property type="entry name" value="PspC"/>
    <property type="match status" value="1"/>
</dbReference>
<feature type="transmembrane region" description="Helical" evidence="7">
    <location>
        <begin position="315"/>
        <end position="338"/>
    </location>
</feature>
<keyword evidence="2" id="KW-1003">Cell membrane</keyword>
<comment type="caution">
    <text evidence="9">The sequence shown here is derived from an EMBL/GenBank/DDBJ whole genome shotgun (WGS) entry which is preliminary data.</text>
</comment>
<keyword evidence="4 7" id="KW-1133">Transmembrane helix</keyword>
<accession>A0ABV9K660</accession>
<feature type="transmembrane region" description="Helical" evidence="7">
    <location>
        <begin position="281"/>
        <end position="303"/>
    </location>
</feature>
<evidence type="ECO:0000313" key="10">
    <source>
        <dbReference type="Proteomes" id="UP001596020"/>
    </source>
</evidence>
<name>A0ABV9K660_9PORP</name>
<organism evidence="9 10">
    <name type="scientific">Falsiporphyromonas endometrii</name>
    <dbReference type="NCBI Taxonomy" id="1387297"/>
    <lineage>
        <taxon>Bacteria</taxon>
        <taxon>Pseudomonadati</taxon>
        <taxon>Bacteroidota</taxon>
        <taxon>Bacteroidia</taxon>
        <taxon>Bacteroidales</taxon>
        <taxon>Porphyromonadaceae</taxon>
        <taxon>Falsiporphyromonas</taxon>
    </lineage>
</organism>
<feature type="transmembrane region" description="Helical" evidence="7">
    <location>
        <begin position="144"/>
        <end position="170"/>
    </location>
</feature>
<dbReference type="InterPro" id="IPR052027">
    <property type="entry name" value="PspC"/>
</dbReference>
<feature type="compositionally biased region" description="Basic and acidic residues" evidence="6">
    <location>
        <begin position="92"/>
        <end position="103"/>
    </location>
</feature>
<reference evidence="10" key="1">
    <citation type="journal article" date="2019" name="Int. J. Syst. Evol. Microbiol.">
        <title>The Global Catalogue of Microorganisms (GCM) 10K type strain sequencing project: providing services to taxonomists for standard genome sequencing and annotation.</title>
        <authorList>
            <consortium name="The Broad Institute Genomics Platform"/>
            <consortium name="The Broad Institute Genome Sequencing Center for Infectious Disease"/>
            <person name="Wu L."/>
            <person name="Ma J."/>
        </authorList>
    </citation>
    <scope>NUCLEOTIDE SEQUENCE [LARGE SCALE GENOMIC DNA]</scope>
    <source>
        <strain evidence="10">CGMCC 4.7357</strain>
    </source>
</reference>
<dbReference type="PANTHER" id="PTHR33885">
    <property type="entry name" value="PHAGE SHOCK PROTEIN C"/>
    <property type="match status" value="1"/>
</dbReference>
<evidence type="ECO:0000256" key="5">
    <source>
        <dbReference type="ARBA" id="ARBA00023136"/>
    </source>
</evidence>
<evidence type="ECO:0000256" key="4">
    <source>
        <dbReference type="ARBA" id="ARBA00022989"/>
    </source>
</evidence>
<evidence type="ECO:0000256" key="1">
    <source>
        <dbReference type="ARBA" id="ARBA00004162"/>
    </source>
</evidence>
<comment type="subcellular location">
    <subcellularLocation>
        <location evidence="1">Cell membrane</location>
        <topology evidence="1">Single-pass membrane protein</topology>
    </subcellularLocation>
</comment>
<gene>
    <name evidence="9" type="ORF">ACFO3G_02755</name>
</gene>
<dbReference type="InterPro" id="IPR007168">
    <property type="entry name" value="Phageshock_PspC_N"/>
</dbReference>
<feature type="domain" description="Phage shock protein PspC N-terminal" evidence="8">
    <location>
        <begin position="114"/>
        <end position="173"/>
    </location>
</feature>
<proteinExistence type="predicted"/>
<dbReference type="EMBL" id="JBHSGO010000047">
    <property type="protein sequence ID" value="MFC4665539.1"/>
    <property type="molecule type" value="Genomic_DNA"/>
</dbReference>
<evidence type="ECO:0000256" key="3">
    <source>
        <dbReference type="ARBA" id="ARBA00022692"/>
    </source>
</evidence>
<evidence type="ECO:0000313" key="9">
    <source>
        <dbReference type="EMBL" id="MFC4665539.1"/>
    </source>
</evidence>
<evidence type="ECO:0000256" key="2">
    <source>
        <dbReference type="ARBA" id="ARBA00022475"/>
    </source>
</evidence>
<evidence type="ECO:0000259" key="8">
    <source>
        <dbReference type="Pfam" id="PF04024"/>
    </source>
</evidence>
<protein>
    <submittedName>
        <fullName evidence="9">PspC domain-containing protein</fullName>
    </submittedName>
</protein>
<dbReference type="PANTHER" id="PTHR33885:SF3">
    <property type="entry name" value="PHAGE SHOCK PROTEIN C"/>
    <property type="match status" value="1"/>
</dbReference>
<evidence type="ECO:0000256" key="6">
    <source>
        <dbReference type="SAM" id="MobiDB-lite"/>
    </source>
</evidence>
<feature type="transmembrane region" description="Helical" evidence="7">
    <location>
        <begin position="234"/>
        <end position="261"/>
    </location>
</feature>
<keyword evidence="3 7" id="KW-0812">Transmembrane</keyword>
<keyword evidence="10" id="KW-1185">Reference proteome</keyword>